<comment type="caution">
    <text evidence="1">The sequence shown here is derived from an EMBL/GenBank/DDBJ whole genome shotgun (WGS) entry which is preliminary data.</text>
</comment>
<sequence length="589" mass="65755">MAMPSIYRRVLPSPPAIDFASSEGKQLFMEATQGGTMEGFFKLISYFQTQSEPAYCGLATLAMVLNALSIDPGRKWKGPWRWFDESMLDCCEPLEKVKAKGISFGKVVCLAHCAGAKVEAFRTNQTSIDEFRKHVIACSSSDDRHVISSYNRGTFKQACTGHFSPIGGYHAGRDMALILDVARFKYPPHWVPLTLLWEAMDTVDDASGFRRGFMLISRLQRPPALLYTLSCKHESWVNIAKYLMEDVPVLLSSKNVKDVKDVLSIVFNSLPSKFLEFIKWVAEVRRTEEGGQSLSPEEQERLSIKGEILKQVQGTHLYKHVTDFLFTDKSSCQGSQCLGKETSLTDIAASVCCQGAGFLKGNNESSNGFCCGETLVHCIKSNGDMPPVTVVSGTVTNGIVEQHVDMLVPLSPKNLNSSSPELTNSIGMHPASNDVLTALLLALPPQTWSGIKDDTLLQEIINLVSMDNLPTLLQEEIMHLRGQLNVLKRCKDDEVNHQETRHVFTRSDPVSNKSRLFLHRSNLHNQGELSSLGQQQQRALDCCSRVFERFERPDRLSGGMRRIITWPKPIAYTSHIGSRSIFSLNYLSR</sequence>
<evidence type="ECO:0000313" key="2">
    <source>
        <dbReference type="Proteomes" id="UP001056120"/>
    </source>
</evidence>
<reference evidence="1 2" key="2">
    <citation type="journal article" date="2022" name="Mol. Ecol. Resour.">
        <title>The genomes of chicory, endive, great burdock and yacon provide insights into Asteraceae paleo-polyploidization history and plant inulin production.</title>
        <authorList>
            <person name="Fan W."/>
            <person name="Wang S."/>
            <person name="Wang H."/>
            <person name="Wang A."/>
            <person name="Jiang F."/>
            <person name="Liu H."/>
            <person name="Zhao H."/>
            <person name="Xu D."/>
            <person name="Zhang Y."/>
        </authorList>
    </citation>
    <scope>NUCLEOTIDE SEQUENCE [LARGE SCALE GENOMIC DNA]</scope>
    <source>
        <strain evidence="2">cv. Yunnan</strain>
        <tissue evidence="1">Leaves</tissue>
    </source>
</reference>
<protein>
    <submittedName>
        <fullName evidence="1">Uncharacterized protein</fullName>
    </submittedName>
</protein>
<dbReference type="Proteomes" id="UP001056120">
    <property type="component" value="Linkage Group LG10"/>
</dbReference>
<keyword evidence="2" id="KW-1185">Reference proteome</keyword>
<name>A0ACB9HZB2_9ASTR</name>
<proteinExistence type="predicted"/>
<organism evidence="1 2">
    <name type="scientific">Smallanthus sonchifolius</name>
    <dbReference type="NCBI Taxonomy" id="185202"/>
    <lineage>
        <taxon>Eukaryota</taxon>
        <taxon>Viridiplantae</taxon>
        <taxon>Streptophyta</taxon>
        <taxon>Embryophyta</taxon>
        <taxon>Tracheophyta</taxon>
        <taxon>Spermatophyta</taxon>
        <taxon>Magnoliopsida</taxon>
        <taxon>eudicotyledons</taxon>
        <taxon>Gunneridae</taxon>
        <taxon>Pentapetalae</taxon>
        <taxon>asterids</taxon>
        <taxon>campanulids</taxon>
        <taxon>Asterales</taxon>
        <taxon>Asteraceae</taxon>
        <taxon>Asteroideae</taxon>
        <taxon>Heliantheae alliance</taxon>
        <taxon>Millerieae</taxon>
        <taxon>Smallanthus</taxon>
    </lineage>
</organism>
<accession>A0ACB9HZB2</accession>
<gene>
    <name evidence="1" type="ORF">L1987_29192</name>
</gene>
<evidence type="ECO:0000313" key="1">
    <source>
        <dbReference type="EMBL" id="KAI3801090.1"/>
    </source>
</evidence>
<reference evidence="2" key="1">
    <citation type="journal article" date="2022" name="Mol. Ecol. Resour.">
        <title>The genomes of chicory, endive, great burdock and yacon provide insights into Asteraceae palaeo-polyploidization history and plant inulin production.</title>
        <authorList>
            <person name="Fan W."/>
            <person name="Wang S."/>
            <person name="Wang H."/>
            <person name="Wang A."/>
            <person name="Jiang F."/>
            <person name="Liu H."/>
            <person name="Zhao H."/>
            <person name="Xu D."/>
            <person name="Zhang Y."/>
        </authorList>
    </citation>
    <scope>NUCLEOTIDE SEQUENCE [LARGE SCALE GENOMIC DNA]</scope>
    <source>
        <strain evidence="2">cv. Yunnan</strain>
    </source>
</reference>
<dbReference type="EMBL" id="CM042027">
    <property type="protein sequence ID" value="KAI3801090.1"/>
    <property type="molecule type" value="Genomic_DNA"/>
</dbReference>